<evidence type="ECO:0000256" key="6">
    <source>
        <dbReference type="ARBA" id="ARBA00022692"/>
    </source>
</evidence>
<dbReference type="Pfam" id="PF05569">
    <property type="entry name" value="Peptidase_M56"/>
    <property type="match status" value="1"/>
</dbReference>
<organism evidence="13 14">
    <name type="scientific">Alistipes onderdonkii</name>
    <dbReference type="NCBI Taxonomy" id="328813"/>
    <lineage>
        <taxon>Bacteria</taxon>
        <taxon>Pseudomonadati</taxon>
        <taxon>Bacteroidota</taxon>
        <taxon>Bacteroidia</taxon>
        <taxon>Bacteroidales</taxon>
        <taxon>Rikenellaceae</taxon>
        <taxon>Alistipes</taxon>
    </lineage>
</organism>
<evidence type="ECO:0000256" key="7">
    <source>
        <dbReference type="ARBA" id="ARBA00022927"/>
    </source>
</evidence>
<feature type="transmembrane region" description="Helical" evidence="11">
    <location>
        <begin position="37"/>
        <end position="56"/>
    </location>
</feature>
<reference evidence="14" key="1">
    <citation type="submission" date="2017-04" db="EMBL/GenBank/DDBJ databases">
        <title>Function of individual gut microbiota members based on whole genome sequencing of pure cultures obtained from chicken caecum.</title>
        <authorList>
            <person name="Medvecky M."/>
            <person name="Cejkova D."/>
            <person name="Polansky O."/>
            <person name="Karasova D."/>
            <person name="Kubasova T."/>
            <person name="Cizek A."/>
            <person name="Rychlik I."/>
        </authorList>
    </citation>
    <scope>NUCLEOTIDE SEQUENCE [LARGE SCALE GENOMIC DNA]</scope>
    <source>
        <strain evidence="14">An90</strain>
    </source>
</reference>
<gene>
    <name evidence="13" type="ORF">B5G41_03370</name>
</gene>
<comment type="caution">
    <text evidence="13">The sequence shown here is derived from an EMBL/GenBank/DDBJ whole genome shotgun (WGS) entry which is preliminary data.</text>
</comment>
<dbReference type="AlphaFoldDB" id="A0A1Y3QXH8"/>
<dbReference type="GO" id="GO:0098797">
    <property type="term" value="C:plasma membrane protein complex"/>
    <property type="evidence" value="ECO:0007669"/>
    <property type="project" value="TreeGrafter"/>
</dbReference>
<dbReference type="CDD" id="cd07341">
    <property type="entry name" value="M56_BlaR1_MecR1_like"/>
    <property type="match status" value="1"/>
</dbReference>
<evidence type="ECO:0000256" key="10">
    <source>
        <dbReference type="SAM" id="MobiDB-lite"/>
    </source>
</evidence>
<dbReference type="OrthoDB" id="9814002at2"/>
<proteinExistence type="inferred from homology"/>
<dbReference type="GO" id="GO:0031992">
    <property type="term" value="F:energy transducer activity"/>
    <property type="evidence" value="ECO:0007669"/>
    <property type="project" value="TreeGrafter"/>
</dbReference>
<dbReference type="Pfam" id="PF13715">
    <property type="entry name" value="CarbopepD_reg_2"/>
    <property type="match status" value="1"/>
</dbReference>
<evidence type="ECO:0000313" key="13">
    <source>
        <dbReference type="EMBL" id="OUN04364.1"/>
    </source>
</evidence>
<dbReference type="Pfam" id="PF03544">
    <property type="entry name" value="TonB_C"/>
    <property type="match status" value="3"/>
</dbReference>
<dbReference type="InterPro" id="IPR008756">
    <property type="entry name" value="Peptidase_M56"/>
</dbReference>
<feature type="region of interest" description="Disordered" evidence="10">
    <location>
        <begin position="822"/>
        <end position="841"/>
    </location>
</feature>
<dbReference type="GO" id="GO:0055085">
    <property type="term" value="P:transmembrane transport"/>
    <property type="evidence" value="ECO:0007669"/>
    <property type="project" value="InterPro"/>
</dbReference>
<evidence type="ECO:0000256" key="4">
    <source>
        <dbReference type="ARBA" id="ARBA00022475"/>
    </source>
</evidence>
<protein>
    <submittedName>
        <fullName evidence="13">TonB-dependent receptor</fullName>
    </submittedName>
</protein>
<evidence type="ECO:0000256" key="5">
    <source>
        <dbReference type="ARBA" id="ARBA00022519"/>
    </source>
</evidence>
<sequence length="969" mass="105874">MKTLAIYALEVLACSGVLLAAYTILLDRRVKFRWCRLYLLASTAAAALIPLLRIPVWPGQVIVATPTVTAPDLADWTAEVLPDAEAHAITPGHLCLGLYLAGATLILGIMLWQVFRIRRLRRGAEVTRTGKYRIVRTQQEIASFSFFRTIYIWAATPAAEMGAILAHESSHIAHRHSLERIVMETMKAALWWNPFVWIAARRLTEAEEFEADSDVLTSGYDRAEYMQTIFKQLFGYSPEIANGLRNSLTKKRFKMMTTQTKGRHSLLRLAGTLPALIGLLCAFSFTTRAAVIVAPTAGTGIGTAPGLETQNAGDKKKDKTRSVSIEVRSKDKGALSGAIVQVIGTTQGTVTDTDGHAEIAVPGGSKLMISYPGYEPATVDTKQHSQKEATVVVLLRTENKAASSSNQGAATTEKQVAVTVLKDGEPLPGAVITIKDTQKGVVTDKSGHAEISAPQGSILTVTYVGCKPYLLEVGEAARQFAGIPLESETPGTPVLSAEIGNPLWVVDGIEVAPDFINKLDPNRIENITILKDQASVATYGQRARNGVVIITTKGYSPAPAASEQRGMTMTGSFAQDNEQPFLIAETMPSFRGGDLNTFRAWVQENVKYPAEAVKNNIQGRVILSFVIEKDGSVSNMQILQTPDRSLSAEALRVIEASPKWTPGEQRGQKVRVKYTLPVDFRMGATAQAELQDGSIRETGEKEDDQPFLIAETMPLFPMQEGDNPGYGDLNTFRTWVQANVKYPAEAFRNGEQGRVVLSFVVEKDGSVSNIQILQTPGKAFSEETRRVVAASPKWKPGEQRGEKVRVRYTLPVDFRITATAQDTKTSENKGSGEEPFLVVDTPPQFNGGDIGEFRRWVQMNVKYPAEALGKNIYGKVLVTFVIEKDGSVGNAEIFKSPDKSLADEVLRVIGKSPKWTPGKQRGEAVRVKFGMPVDFAVQTSEGILHDKDTAQREGDMEEILVVGYGTQKK</sequence>
<evidence type="ECO:0000256" key="2">
    <source>
        <dbReference type="ARBA" id="ARBA00006555"/>
    </source>
</evidence>
<name>A0A1Y3QXH8_9BACT</name>
<dbReference type="Proteomes" id="UP000195772">
    <property type="component" value="Unassembled WGS sequence"/>
</dbReference>
<dbReference type="GO" id="GO:0015031">
    <property type="term" value="P:protein transport"/>
    <property type="evidence" value="ECO:0007669"/>
    <property type="project" value="UniProtKB-KW"/>
</dbReference>
<keyword evidence="5" id="KW-0997">Cell inner membrane</keyword>
<comment type="subcellular location">
    <subcellularLocation>
        <location evidence="1">Cell inner membrane</location>
        <topology evidence="1">Single-pass membrane protein</topology>
        <orientation evidence="1">Periplasmic side</orientation>
    </subcellularLocation>
</comment>
<keyword evidence="6 11" id="KW-0812">Transmembrane</keyword>
<evidence type="ECO:0000259" key="12">
    <source>
        <dbReference type="PROSITE" id="PS52015"/>
    </source>
</evidence>
<keyword evidence="7" id="KW-0653">Protein transport</keyword>
<feature type="transmembrane region" description="Helical" evidence="11">
    <location>
        <begin position="96"/>
        <end position="115"/>
    </location>
</feature>
<dbReference type="InterPro" id="IPR051045">
    <property type="entry name" value="TonB-dependent_transducer"/>
</dbReference>
<dbReference type="EMBL" id="NFHB01000002">
    <property type="protein sequence ID" value="OUN04364.1"/>
    <property type="molecule type" value="Genomic_DNA"/>
</dbReference>
<feature type="domain" description="TonB C-terminal" evidence="12">
    <location>
        <begin position="593"/>
        <end position="689"/>
    </location>
</feature>
<dbReference type="PANTHER" id="PTHR33446">
    <property type="entry name" value="PROTEIN TONB-RELATED"/>
    <property type="match status" value="1"/>
</dbReference>
<dbReference type="SUPFAM" id="SSF49464">
    <property type="entry name" value="Carboxypeptidase regulatory domain-like"/>
    <property type="match status" value="2"/>
</dbReference>
<keyword evidence="13" id="KW-0675">Receptor</keyword>
<dbReference type="NCBIfam" id="TIGR01352">
    <property type="entry name" value="tonB_Cterm"/>
    <property type="match status" value="3"/>
</dbReference>
<keyword evidence="8 11" id="KW-1133">Transmembrane helix</keyword>
<keyword evidence="3" id="KW-0813">Transport</keyword>
<dbReference type="eggNOG" id="COG4219">
    <property type="taxonomic scope" value="Bacteria"/>
</dbReference>
<dbReference type="Gene3D" id="2.60.40.1120">
    <property type="entry name" value="Carboxypeptidase-like, regulatory domain"/>
    <property type="match status" value="1"/>
</dbReference>
<evidence type="ECO:0000256" key="8">
    <source>
        <dbReference type="ARBA" id="ARBA00022989"/>
    </source>
</evidence>
<evidence type="ECO:0000256" key="11">
    <source>
        <dbReference type="SAM" id="Phobius"/>
    </source>
</evidence>
<keyword evidence="9 11" id="KW-0472">Membrane</keyword>
<keyword evidence="4" id="KW-1003">Cell membrane</keyword>
<evidence type="ECO:0000313" key="14">
    <source>
        <dbReference type="Proteomes" id="UP000195772"/>
    </source>
</evidence>
<dbReference type="RefSeq" id="WP_087401266.1">
    <property type="nucleotide sequence ID" value="NZ_NFHB01000002.1"/>
</dbReference>
<accession>A0A1Y3QXH8</accession>
<dbReference type="InterPro" id="IPR037682">
    <property type="entry name" value="TonB_C"/>
</dbReference>
<dbReference type="InterPro" id="IPR037066">
    <property type="entry name" value="Plug_dom_sf"/>
</dbReference>
<dbReference type="Gene3D" id="2.170.130.10">
    <property type="entry name" value="TonB-dependent receptor, plug domain"/>
    <property type="match status" value="1"/>
</dbReference>
<dbReference type="eggNOG" id="COG0810">
    <property type="taxonomic scope" value="Bacteria"/>
</dbReference>
<evidence type="ECO:0000256" key="9">
    <source>
        <dbReference type="ARBA" id="ARBA00023136"/>
    </source>
</evidence>
<dbReference type="NCBIfam" id="TIGR04057">
    <property type="entry name" value="SusC_RagA_signa"/>
    <property type="match status" value="1"/>
</dbReference>
<evidence type="ECO:0000256" key="3">
    <source>
        <dbReference type="ARBA" id="ARBA00022448"/>
    </source>
</evidence>
<dbReference type="InterPro" id="IPR006260">
    <property type="entry name" value="TonB/TolA_C"/>
</dbReference>
<dbReference type="SUPFAM" id="SSF56935">
    <property type="entry name" value="Porins"/>
    <property type="match status" value="1"/>
</dbReference>
<feature type="domain" description="TonB C-terminal" evidence="12">
    <location>
        <begin position="727"/>
        <end position="823"/>
    </location>
</feature>
<feature type="transmembrane region" description="Helical" evidence="11">
    <location>
        <begin position="6"/>
        <end position="25"/>
    </location>
</feature>
<dbReference type="PROSITE" id="PS52015">
    <property type="entry name" value="TONB_CTD"/>
    <property type="match status" value="3"/>
</dbReference>
<feature type="transmembrane region" description="Helical" evidence="11">
    <location>
        <begin position="265"/>
        <end position="285"/>
    </location>
</feature>
<dbReference type="SUPFAM" id="SSF74653">
    <property type="entry name" value="TolA/TonB C-terminal domain"/>
    <property type="match status" value="3"/>
</dbReference>
<dbReference type="PANTHER" id="PTHR33446:SF2">
    <property type="entry name" value="PROTEIN TONB"/>
    <property type="match status" value="1"/>
</dbReference>
<dbReference type="Gene3D" id="3.30.1150.10">
    <property type="match status" value="3"/>
</dbReference>
<dbReference type="InterPro" id="IPR023997">
    <property type="entry name" value="TonB-dep_OMP_SusC/RagA_CS"/>
</dbReference>
<evidence type="ECO:0000256" key="1">
    <source>
        <dbReference type="ARBA" id="ARBA00004383"/>
    </source>
</evidence>
<feature type="domain" description="TonB C-terminal" evidence="12">
    <location>
        <begin position="848"/>
        <end position="944"/>
    </location>
</feature>
<comment type="similarity">
    <text evidence="2">Belongs to the TonB family.</text>
</comment>
<dbReference type="InterPro" id="IPR008969">
    <property type="entry name" value="CarboxyPept-like_regulatory"/>
</dbReference>